<evidence type="ECO:0000313" key="3">
    <source>
        <dbReference type="EMBL" id="SHK94548.1"/>
    </source>
</evidence>
<protein>
    <submittedName>
        <fullName evidence="3">Uncharacterized protein</fullName>
    </submittedName>
</protein>
<dbReference type="OrthoDB" id="780958at2"/>
<accession>A0A1M6WLF0</accession>
<evidence type="ECO:0000259" key="1">
    <source>
        <dbReference type="Pfam" id="PF19915"/>
    </source>
</evidence>
<dbReference type="Proteomes" id="UP000184364">
    <property type="component" value="Unassembled WGS sequence"/>
</dbReference>
<dbReference type="STRING" id="1302687.SAMN05444267_1009157"/>
<dbReference type="InterPro" id="IPR045553">
    <property type="entry name" value="bpX1"/>
</dbReference>
<dbReference type="InterPro" id="IPR045554">
    <property type="entry name" value="bpX0"/>
</dbReference>
<feature type="domain" description="MoxR-vWA-beta-propeller ternary system" evidence="2">
    <location>
        <begin position="710"/>
        <end position="792"/>
    </location>
</feature>
<name>A0A1M6WLF0_9FLAO</name>
<keyword evidence="4" id="KW-1185">Reference proteome</keyword>
<organism evidence="3 4">
    <name type="scientific">Chryseobacterium polytrichastri</name>
    <dbReference type="NCBI Taxonomy" id="1302687"/>
    <lineage>
        <taxon>Bacteria</taxon>
        <taxon>Pseudomonadati</taxon>
        <taxon>Bacteroidota</taxon>
        <taxon>Flavobacteriia</taxon>
        <taxon>Flavobacteriales</taxon>
        <taxon>Weeksellaceae</taxon>
        <taxon>Chryseobacterium group</taxon>
        <taxon>Chryseobacterium</taxon>
    </lineage>
</organism>
<reference evidence="4" key="1">
    <citation type="submission" date="2016-11" db="EMBL/GenBank/DDBJ databases">
        <authorList>
            <person name="Varghese N."/>
            <person name="Submissions S."/>
        </authorList>
    </citation>
    <scope>NUCLEOTIDE SEQUENCE [LARGE SCALE GENOMIC DNA]</scope>
    <source>
        <strain evidence="4">DSM 26899</strain>
    </source>
</reference>
<evidence type="ECO:0000313" key="4">
    <source>
        <dbReference type="Proteomes" id="UP000184364"/>
    </source>
</evidence>
<sequence>MDVREYFQSHENYFWEWTTDKDIHDNTGYNENNLISIPNVGTIAYRAYIIEVLKEFQLIGLPALSPLLLALYATNEGYLDLKGIKIEMQKNPMTMQKYIGDWIKPAFQFLETLESLPSNYKKGRNRILLLQTIFSNEFDLVSLKQSEYILNEYLRNPQKIANSAQKNELTVCKFSKDLRILASLHNKFPTATVIIEAMKGNIKITDLDDEVIQEETTIENNKDFIQELIEDPKTFQVGSLIKRIWSGLKIPMRHLSPGEQPIGGISDMTNKGELSRMLLSEFANEDEIFMNRVANNEALYIQREIPPEENIFERIILIDTSLKNWGTPKILAFASAIAVIKHPKAHSECKVFALGQTNVLISLDKVEEVVDNLNQVSPVLEVSQALDRFFQEEHKEKDLEVFFITHQENLANENIQRTIHENRDRLKFLVTTSVDGELNFYKHHKGTRKHIQKVLLPLKELWANPPQRRKNRENDISYSGKRTDLPLNYPILFPTPTHKIAQFLYEGEFFILSNKKQLLRTYLSDNYYNRDYYDYYKTYHGCEVLMEDISVKPKGQFALAKNKQQQFILCQYQPDKKLISKLNLNTKEYSELNLTGQHIPADSRLTYFSRNFYLFHAQALNIFKINIDGNISIESVKNDAEIQKNDTKVVIEVLRLDNSGIKISGNFGKIGINAKNNLVVSGNELSRSEESSVSFLKNKFDIKILAEQNKNKFTFPDGSEIITDSRGMLTFKSSNGNIPTFYIPSAEKGFLSLSTNVEFGGSEYYLPENTLLKVKKMEDMYSDYLEKFINQILEYGA</sequence>
<dbReference type="Pfam" id="PF19915">
    <property type="entry name" value="bpX0"/>
    <property type="match status" value="1"/>
</dbReference>
<evidence type="ECO:0000259" key="2">
    <source>
        <dbReference type="Pfam" id="PF19917"/>
    </source>
</evidence>
<dbReference type="EMBL" id="FRAV01000009">
    <property type="protein sequence ID" value="SHK94548.1"/>
    <property type="molecule type" value="Genomic_DNA"/>
</dbReference>
<proteinExistence type="predicted"/>
<dbReference type="Pfam" id="PF19917">
    <property type="entry name" value="bpX1"/>
    <property type="match status" value="1"/>
</dbReference>
<dbReference type="RefSeq" id="WP_073292398.1">
    <property type="nucleotide sequence ID" value="NZ_FRAV01000009.1"/>
</dbReference>
<gene>
    <name evidence="3" type="ORF">SAMN05444267_1009157</name>
</gene>
<feature type="domain" description="MoxR-vWA-beta-propeller ternary system" evidence="1">
    <location>
        <begin position="42"/>
        <end position="196"/>
    </location>
</feature>
<dbReference type="AlphaFoldDB" id="A0A1M6WLF0"/>